<proteinExistence type="predicted"/>
<keyword evidence="2" id="KW-1185">Reference proteome</keyword>
<reference evidence="1 2" key="1">
    <citation type="submission" date="2018-02" db="EMBL/GenBank/DDBJ databases">
        <title>The genomes of Aspergillus section Nigri reveals drivers in fungal speciation.</title>
        <authorList>
            <consortium name="DOE Joint Genome Institute"/>
            <person name="Vesth T.C."/>
            <person name="Nybo J."/>
            <person name="Theobald S."/>
            <person name="Brandl J."/>
            <person name="Frisvad J.C."/>
            <person name="Nielsen K.F."/>
            <person name="Lyhne E.K."/>
            <person name="Kogle M.E."/>
            <person name="Kuo A."/>
            <person name="Riley R."/>
            <person name="Clum A."/>
            <person name="Nolan M."/>
            <person name="Lipzen A."/>
            <person name="Salamov A."/>
            <person name="Henrissat B."/>
            <person name="Wiebenga A."/>
            <person name="De vries R.P."/>
            <person name="Grigoriev I.V."/>
            <person name="Mortensen U.H."/>
            <person name="Andersen M.R."/>
            <person name="Baker S.E."/>
        </authorList>
    </citation>
    <scope>NUCLEOTIDE SEQUENCE [LARGE SCALE GENOMIC DNA]</scope>
    <source>
        <strain evidence="1 2">CBS 114.80</strain>
    </source>
</reference>
<dbReference type="AlphaFoldDB" id="A0A2V5I5P0"/>
<protein>
    <submittedName>
        <fullName evidence="1">Uncharacterized protein</fullName>
    </submittedName>
</protein>
<evidence type="ECO:0000313" key="2">
    <source>
        <dbReference type="Proteomes" id="UP000248817"/>
    </source>
</evidence>
<dbReference type="Proteomes" id="UP000248817">
    <property type="component" value="Unassembled WGS sequence"/>
</dbReference>
<sequence>MRPLASETSPARLFPPRSRRVLCIGCLLPKGHDAFVLLIAVRLRLGGFRMLIGRPDVMIGFSRLYRWSWGALLLGVHVHFGMNSPTER</sequence>
<name>A0A2V5I5P0_9EURO</name>
<accession>A0A2V5I5P0</accession>
<gene>
    <name evidence="1" type="ORF">BP00DRAFT_238155</name>
</gene>
<organism evidence="1 2">
    <name type="scientific">Aspergillus indologenus CBS 114.80</name>
    <dbReference type="NCBI Taxonomy" id="1450541"/>
    <lineage>
        <taxon>Eukaryota</taxon>
        <taxon>Fungi</taxon>
        <taxon>Dikarya</taxon>
        <taxon>Ascomycota</taxon>
        <taxon>Pezizomycotina</taxon>
        <taxon>Eurotiomycetes</taxon>
        <taxon>Eurotiomycetidae</taxon>
        <taxon>Eurotiales</taxon>
        <taxon>Aspergillaceae</taxon>
        <taxon>Aspergillus</taxon>
        <taxon>Aspergillus subgen. Circumdati</taxon>
    </lineage>
</organism>
<evidence type="ECO:0000313" key="1">
    <source>
        <dbReference type="EMBL" id="PYI29373.1"/>
    </source>
</evidence>
<dbReference type="EMBL" id="KZ825532">
    <property type="protein sequence ID" value="PYI29373.1"/>
    <property type="molecule type" value="Genomic_DNA"/>
</dbReference>